<name>A0A292PTM9_9PEZI</name>
<reference evidence="2" key="1">
    <citation type="submission" date="2015-10" db="EMBL/GenBank/DDBJ databases">
        <authorList>
            <person name="Regsiter A."/>
            <person name="william w."/>
        </authorList>
    </citation>
    <scope>NUCLEOTIDE SEQUENCE</scope>
    <source>
        <strain evidence="2">Montdore</strain>
    </source>
</reference>
<gene>
    <name evidence="2" type="ORF">GSTUAT00006107001</name>
</gene>
<dbReference type="AlphaFoldDB" id="A0A292PTM9"/>
<feature type="compositionally biased region" description="Low complexity" evidence="1">
    <location>
        <begin position="72"/>
        <end position="84"/>
    </location>
</feature>
<dbReference type="InterPro" id="IPR011011">
    <property type="entry name" value="Znf_FYVE_PHD"/>
</dbReference>
<accession>A0A292PTM9</accession>
<proteinExistence type="predicted"/>
<evidence type="ECO:0000256" key="1">
    <source>
        <dbReference type="SAM" id="MobiDB-lite"/>
    </source>
</evidence>
<organism evidence="2 3">
    <name type="scientific">Tuber aestivum</name>
    <name type="common">summer truffle</name>
    <dbReference type="NCBI Taxonomy" id="59557"/>
    <lineage>
        <taxon>Eukaryota</taxon>
        <taxon>Fungi</taxon>
        <taxon>Dikarya</taxon>
        <taxon>Ascomycota</taxon>
        <taxon>Pezizomycotina</taxon>
        <taxon>Pezizomycetes</taxon>
        <taxon>Pezizales</taxon>
        <taxon>Tuberaceae</taxon>
        <taxon>Tuber</taxon>
    </lineage>
</organism>
<protein>
    <submittedName>
        <fullName evidence="2">Uncharacterized protein</fullName>
    </submittedName>
</protein>
<feature type="compositionally biased region" description="Polar residues" evidence="1">
    <location>
        <begin position="85"/>
        <end position="106"/>
    </location>
</feature>
<dbReference type="SUPFAM" id="SSF57903">
    <property type="entry name" value="FYVE/PHD zinc finger"/>
    <property type="match status" value="1"/>
</dbReference>
<keyword evidence="3" id="KW-1185">Reference proteome</keyword>
<evidence type="ECO:0000313" key="3">
    <source>
        <dbReference type="Proteomes" id="UP001412239"/>
    </source>
</evidence>
<dbReference type="EMBL" id="LN891069">
    <property type="protein sequence ID" value="CUS09817.1"/>
    <property type="molecule type" value="Genomic_DNA"/>
</dbReference>
<feature type="region of interest" description="Disordered" evidence="1">
    <location>
        <begin position="72"/>
        <end position="110"/>
    </location>
</feature>
<evidence type="ECO:0000313" key="2">
    <source>
        <dbReference type="EMBL" id="CUS09817.1"/>
    </source>
</evidence>
<dbReference type="Proteomes" id="UP001412239">
    <property type="component" value="Unassembled WGS sequence"/>
</dbReference>
<sequence>MMASSLCTPAFAPATSKRKRPMDESFSPDDSGCFHLQGTMELQPGRTMKRWRNGKPREEEVYQYTLQKLFSAQSSQPSHTPPTSNLFKATHTQSSAHNANSTTPTGRGQRVLTAPQRVNPFDVMAHTKPLSSNSAAFSKLMSSTSVAASSQAPEGMASCEDCDQPMELSGFSGMDEEGRCGACSRRVCESGCSISLGDGARLCLDCAMKS</sequence>
<feature type="region of interest" description="Disordered" evidence="1">
    <location>
        <begin position="1"/>
        <end position="38"/>
    </location>
</feature>